<keyword evidence="3 4" id="KW-0663">Pyridoxal phosphate</keyword>
<dbReference type="InterPro" id="IPR015422">
    <property type="entry name" value="PyrdxlP-dep_Trfase_small"/>
</dbReference>
<dbReference type="PIRSF" id="PIRSF000390">
    <property type="entry name" value="PLP_StrS"/>
    <property type="match status" value="1"/>
</dbReference>
<evidence type="ECO:0000313" key="5">
    <source>
        <dbReference type="EMBL" id="PEH87250.1"/>
    </source>
</evidence>
<dbReference type="SUPFAM" id="SSF53383">
    <property type="entry name" value="PLP-dependent transferases"/>
    <property type="match status" value="1"/>
</dbReference>
<evidence type="ECO:0000256" key="2">
    <source>
        <dbReference type="PIRSR" id="PIRSR000390-1"/>
    </source>
</evidence>
<dbReference type="EMBL" id="PDEA01000001">
    <property type="protein sequence ID" value="PEH87250.1"/>
    <property type="molecule type" value="Genomic_DNA"/>
</dbReference>
<keyword evidence="6" id="KW-1185">Reference proteome</keyword>
<dbReference type="GeneID" id="80803164"/>
<dbReference type="Pfam" id="PF01041">
    <property type="entry name" value="DegT_DnrJ_EryC1"/>
    <property type="match status" value="1"/>
</dbReference>
<name>A0A2A7UPR3_COMTR</name>
<dbReference type="RefSeq" id="WP_066540955.1">
    <property type="nucleotide sequence ID" value="NZ_PDEA01000001.1"/>
</dbReference>
<comment type="similarity">
    <text evidence="1 4">Belongs to the DegT/DnrJ/EryC1 family.</text>
</comment>
<dbReference type="PANTHER" id="PTHR30244:SF34">
    <property type="entry name" value="DTDP-4-AMINO-4,6-DIDEOXYGALACTOSE TRANSAMINASE"/>
    <property type="match status" value="1"/>
</dbReference>
<feature type="modified residue" description="N6-(pyridoxal phosphate)lysine" evidence="3">
    <location>
        <position position="182"/>
    </location>
</feature>
<dbReference type="Proteomes" id="UP000220246">
    <property type="component" value="Unassembled WGS sequence"/>
</dbReference>
<dbReference type="InterPro" id="IPR000653">
    <property type="entry name" value="DegT/StrS_aminotransferase"/>
</dbReference>
<dbReference type="Gene3D" id="3.90.1150.10">
    <property type="entry name" value="Aspartate Aminotransferase, domain 1"/>
    <property type="match status" value="1"/>
</dbReference>
<dbReference type="GO" id="GO:0000271">
    <property type="term" value="P:polysaccharide biosynthetic process"/>
    <property type="evidence" value="ECO:0007669"/>
    <property type="project" value="TreeGrafter"/>
</dbReference>
<sequence>MLPIVKVALPAADELMPALEKTLYSGQIAEGEQVYEFEKQFSEKFNIKNVLAMSSGTAALHAALKLCGVEPGDEVISTPMTAEPTNLSILYCGAKVVWADIDPQLGGMDPESVRSKITDKTKAILCVHYAGYPVNLAELKSIANQHGIPLIEDCAHALGALYAGKHVGLVGDYAIYSFQAIKHMTTIDGGVLAMANPEKMEEAKKFRWFGMLKGVPRTEVNISSVGYKYNMNNVVATIGQIQLRNIENVLQRHIENGKYFDEMFAKVAGVDFAKCDANAEPSYWLYTLLSDESEDLEKALNAAGISASKLHRPNNYHSIFDGSKTDLPGLDKFYKRLLHLPCGWWVSDEDRALIVETVKKG</sequence>
<dbReference type="AlphaFoldDB" id="A0A2A7UPR3"/>
<dbReference type="GO" id="GO:0008483">
    <property type="term" value="F:transaminase activity"/>
    <property type="evidence" value="ECO:0007669"/>
    <property type="project" value="UniProtKB-KW"/>
</dbReference>
<dbReference type="OrthoDB" id="9804264at2"/>
<dbReference type="GO" id="GO:0030170">
    <property type="term" value="F:pyridoxal phosphate binding"/>
    <property type="evidence" value="ECO:0007669"/>
    <property type="project" value="TreeGrafter"/>
</dbReference>
<evidence type="ECO:0000256" key="4">
    <source>
        <dbReference type="RuleBase" id="RU004508"/>
    </source>
</evidence>
<dbReference type="CDD" id="cd00616">
    <property type="entry name" value="AHBA_syn"/>
    <property type="match status" value="1"/>
</dbReference>
<protein>
    <submittedName>
        <fullName evidence="5">DegT/DnrJ/EryC1/StrS family aminotransferase</fullName>
    </submittedName>
</protein>
<evidence type="ECO:0000256" key="3">
    <source>
        <dbReference type="PIRSR" id="PIRSR000390-2"/>
    </source>
</evidence>
<dbReference type="Gene3D" id="3.40.640.10">
    <property type="entry name" value="Type I PLP-dependent aspartate aminotransferase-like (Major domain)"/>
    <property type="match status" value="1"/>
</dbReference>
<accession>A0A2A7UPR3</accession>
<proteinExistence type="inferred from homology"/>
<gene>
    <name evidence="5" type="ORF">CRM82_00250</name>
</gene>
<feature type="active site" description="Proton acceptor" evidence="2">
    <location>
        <position position="182"/>
    </location>
</feature>
<evidence type="ECO:0000256" key="1">
    <source>
        <dbReference type="ARBA" id="ARBA00037999"/>
    </source>
</evidence>
<keyword evidence="5" id="KW-0032">Aminotransferase</keyword>
<reference evidence="6" key="1">
    <citation type="submission" date="2017-09" db="EMBL/GenBank/DDBJ databases">
        <title>FDA dAtabase for Regulatory Grade micrObial Sequences (FDA-ARGOS): Supporting development and validation of Infectious Disease Dx tests.</title>
        <authorList>
            <person name="Minogue T."/>
            <person name="Wolcott M."/>
            <person name="Wasieloski L."/>
            <person name="Aguilar W."/>
            <person name="Moore D."/>
            <person name="Tallon L."/>
            <person name="Sadzewicz L."/>
            <person name="Ott S."/>
            <person name="Zhao X."/>
            <person name="Nagaraj S."/>
            <person name="Vavikolanu K."/>
            <person name="Aluvathingal J."/>
            <person name="Nadendla S."/>
            <person name="Sichtig H."/>
        </authorList>
    </citation>
    <scope>NUCLEOTIDE SEQUENCE [LARGE SCALE GENOMIC DNA]</scope>
    <source>
        <strain evidence="6">FDAARGOS_394</strain>
    </source>
</reference>
<keyword evidence="5" id="KW-0808">Transferase</keyword>
<dbReference type="STRING" id="1219032.GCA_001515545_03601"/>
<dbReference type="InterPro" id="IPR015421">
    <property type="entry name" value="PyrdxlP-dep_Trfase_major"/>
</dbReference>
<organism evidence="5 6">
    <name type="scientific">Comamonas terrigena</name>
    <dbReference type="NCBI Taxonomy" id="32013"/>
    <lineage>
        <taxon>Bacteria</taxon>
        <taxon>Pseudomonadati</taxon>
        <taxon>Pseudomonadota</taxon>
        <taxon>Betaproteobacteria</taxon>
        <taxon>Burkholderiales</taxon>
        <taxon>Comamonadaceae</taxon>
        <taxon>Comamonas</taxon>
    </lineage>
</organism>
<dbReference type="PANTHER" id="PTHR30244">
    <property type="entry name" value="TRANSAMINASE"/>
    <property type="match status" value="1"/>
</dbReference>
<comment type="caution">
    <text evidence="5">The sequence shown here is derived from an EMBL/GenBank/DDBJ whole genome shotgun (WGS) entry which is preliminary data.</text>
</comment>
<dbReference type="InterPro" id="IPR015424">
    <property type="entry name" value="PyrdxlP-dep_Trfase"/>
</dbReference>
<evidence type="ECO:0000313" key="6">
    <source>
        <dbReference type="Proteomes" id="UP000220246"/>
    </source>
</evidence>